<proteinExistence type="predicted"/>
<comment type="cofactor">
    <cofactor evidence="1">
        <name>[4Fe-4S] cluster</name>
        <dbReference type="ChEBI" id="CHEBI:49883"/>
    </cofactor>
</comment>
<dbReference type="Pfam" id="PF04055">
    <property type="entry name" value="Radical_SAM"/>
    <property type="match status" value="1"/>
</dbReference>
<dbReference type="Gene3D" id="3.20.20.70">
    <property type="entry name" value="Aldolase class I"/>
    <property type="match status" value="1"/>
</dbReference>
<reference evidence="8" key="1">
    <citation type="submission" date="2009-01" db="EMBL/GenBank/DDBJ databases">
        <title>Complete sequence of chromosome Cyanothece sp. PCC 7425.</title>
        <authorList>
            <consortium name="US DOE Joint Genome Institute"/>
            <person name="Lucas S."/>
            <person name="Copeland A."/>
            <person name="Lapidus A."/>
            <person name="Glavina del Rio T."/>
            <person name="Dalin E."/>
            <person name="Tice H."/>
            <person name="Bruce D."/>
            <person name="Goodwin L."/>
            <person name="Pitluck S."/>
            <person name="Sims D."/>
            <person name="Meineke L."/>
            <person name="Brettin T."/>
            <person name="Detter J.C."/>
            <person name="Han C."/>
            <person name="Larimer F."/>
            <person name="Land M."/>
            <person name="Hauser L."/>
            <person name="Kyrpides N."/>
            <person name="Ovchinnikova G."/>
            <person name="Liberton M."/>
            <person name="Stoeckel J."/>
            <person name="Banerjee A."/>
            <person name="Singh A."/>
            <person name="Page L."/>
            <person name="Sato H."/>
            <person name="Zhao L."/>
            <person name="Sherman L."/>
            <person name="Pakrasi H."/>
            <person name="Richardson P."/>
        </authorList>
    </citation>
    <scope>NUCLEOTIDE SEQUENCE</scope>
    <source>
        <strain evidence="8">PCC 7425</strain>
    </source>
</reference>
<dbReference type="HOGENOM" id="CLU_058377_2_0_3"/>
<dbReference type="InterPro" id="IPR013785">
    <property type="entry name" value="Aldolase_TIM"/>
</dbReference>
<accession>B8HU61</accession>
<dbReference type="PANTHER" id="PTHR43787">
    <property type="entry name" value="FEMO COFACTOR BIOSYNTHESIS PROTEIN NIFB-RELATED"/>
    <property type="match status" value="1"/>
</dbReference>
<dbReference type="OrthoDB" id="9795504at2"/>
<dbReference type="PANTHER" id="PTHR43787:SF11">
    <property type="entry name" value="UPF0026 PROTEIN SLR1464"/>
    <property type="match status" value="1"/>
</dbReference>
<keyword evidence="2" id="KW-0004">4Fe-4S</keyword>
<sequence length="267" mass="29089">MSNGLLSHFCSVYGPVSSWRYGRSLGIDLIGLVSTCSFNCVYCQLGEIEVKTRQRQVFVPTDQIVNDLQAREPWEAVDVVTLSGSGEPTLALNLGEILDAARQIMQQPTVVLTNSTLLGDPEVRAALALADKVAAKLDAVSEEQLQRISRPTTGIDLRLILEGLNQFRQNYGGHLALQTMVLSPWTADALAAYIHILEDLAPDEVQLNTPSRPRVLARQLEARGNGEIVAQPYALQNLKCVSGDVLQAIAAQIQRATGIPVRLPLLK</sequence>
<dbReference type="SUPFAM" id="SSF102114">
    <property type="entry name" value="Radical SAM enzymes"/>
    <property type="match status" value="1"/>
</dbReference>
<dbReference type="GO" id="GO:0046872">
    <property type="term" value="F:metal ion binding"/>
    <property type="evidence" value="ECO:0007669"/>
    <property type="project" value="UniProtKB-KW"/>
</dbReference>
<keyword evidence="4" id="KW-0479">Metal-binding</keyword>
<dbReference type="AlphaFoldDB" id="B8HU61"/>
<evidence type="ECO:0000313" key="8">
    <source>
        <dbReference type="EMBL" id="ACL44406.1"/>
    </source>
</evidence>
<dbReference type="InterPro" id="IPR007197">
    <property type="entry name" value="rSAM"/>
</dbReference>
<dbReference type="eggNOG" id="COG0731">
    <property type="taxonomic scope" value="Bacteria"/>
</dbReference>
<dbReference type="CDD" id="cd01335">
    <property type="entry name" value="Radical_SAM"/>
    <property type="match status" value="1"/>
</dbReference>
<evidence type="ECO:0000256" key="4">
    <source>
        <dbReference type="ARBA" id="ARBA00022723"/>
    </source>
</evidence>
<dbReference type="PROSITE" id="PS51918">
    <property type="entry name" value="RADICAL_SAM"/>
    <property type="match status" value="1"/>
</dbReference>
<keyword evidence="3" id="KW-0949">S-adenosyl-L-methionine</keyword>
<gene>
    <name evidence="8" type="ordered locus">Cyan7425_2043</name>
</gene>
<dbReference type="GO" id="GO:0003824">
    <property type="term" value="F:catalytic activity"/>
    <property type="evidence" value="ECO:0007669"/>
    <property type="project" value="InterPro"/>
</dbReference>
<keyword evidence="6" id="KW-0411">Iron-sulfur</keyword>
<feature type="domain" description="Radical SAM core" evidence="7">
    <location>
        <begin position="20"/>
        <end position="256"/>
    </location>
</feature>
<dbReference type="GO" id="GO:0051539">
    <property type="term" value="F:4 iron, 4 sulfur cluster binding"/>
    <property type="evidence" value="ECO:0007669"/>
    <property type="project" value="UniProtKB-KW"/>
</dbReference>
<dbReference type="InterPro" id="IPR058240">
    <property type="entry name" value="rSAM_sf"/>
</dbReference>
<dbReference type="InterPro" id="IPR040084">
    <property type="entry name" value="GTPase_Obg"/>
</dbReference>
<dbReference type="STRING" id="395961.Cyan7425_2043"/>
<organism evidence="8">
    <name type="scientific">Cyanothece sp. (strain PCC 7425 / ATCC 29141)</name>
    <dbReference type="NCBI Taxonomy" id="395961"/>
    <lineage>
        <taxon>Bacteria</taxon>
        <taxon>Bacillati</taxon>
        <taxon>Cyanobacteriota</taxon>
        <taxon>Cyanophyceae</taxon>
        <taxon>Gomontiellales</taxon>
        <taxon>Cyanothecaceae</taxon>
        <taxon>Cyanothece</taxon>
    </lineage>
</organism>
<keyword evidence="5" id="KW-0408">Iron</keyword>
<evidence type="ECO:0000256" key="2">
    <source>
        <dbReference type="ARBA" id="ARBA00022485"/>
    </source>
</evidence>
<evidence type="ECO:0000256" key="5">
    <source>
        <dbReference type="ARBA" id="ARBA00023004"/>
    </source>
</evidence>
<evidence type="ECO:0000256" key="1">
    <source>
        <dbReference type="ARBA" id="ARBA00001966"/>
    </source>
</evidence>
<dbReference type="SFLD" id="SFLDG01083">
    <property type="entry name" value="Uncharacterised_Radical_SAM_Su"/>
    <property type="match status" value="1"/>
</dbReference>
<evidence type="ECO:0000256" key="3">
    <source>
        <dbReference type="ARBA" id="ARBA00022691"/>
    </source>
</evidence>
<protein>
    <submittedName>
        <fullName evidence="8">Radical SAM domain protein</fullName>
    </submittedName>
</protein>
<evidence type="ECO:0000256" key="6">
    <source>
        <dbReference type="ARBA" id="ARBA00023014"/>
    </source>
</evidence>
<dbReference type="KEGG" id="cyn:Cyan7425_2043"/>
<dbReference type="SFLD" id="SFLDS00029">
    <property type="entry name" value="Radical_SAM"/>
    <property type="match status" value="1"/>
</dbReference>
<name>B8HU61_CYAP4</name>
<evidence type="ECO:0000259" key="7">
    <source>
        <dbReference type="PROSITE" id="PS51918"/>
    </source>
</evidence>
<dbReference type="EMBL" id="CP001344">
    <property type="protein sequence ID" value="ACL44406.1"/>
    <property type="molecule type" value="Genomic_DNA"/>
</dbReference>